<evidence type="ECO:0000313" key="2">
    <source>
        <dbReference type="Proteomes" id="UP001148838"/>
    </source>
</evidence>
<organism evidence="1 2">
    <name type="scientific">Periplaneta americana</name>
    <name type="common">American cockroach</name>
    <name type="synonym">Blatta americana</name>
    <dbReference type="NCBI Taxonomy" id="6978"/>
    <lineage>
        <taxon>Eukaryota</taxon>
        <taxon>Metazoa</taxon>
        <taxon>Ecdysozoa</taxon>
        <taxon>Arthropoda</taxon>
        <taxon>Hexapoda</taxon>
        <taxon>Insecta</taxon>
        <taxon>Pterygota</taxon>
        <taxon>Neoptera</taxon>
        <taxon>Polyneoptera</taxon>
        <taxon>Dictyoptera</taxon>
        <taxon>Blattodea</taxon>
        <taxon>Blattoidea</taxon>
        <taxon>Blattidae</taxon>
        <taxon>Blattinae</taxon>
        <taxon>Periplaneta</taxon>
    </lineage>
</organism>
<comment type="caution">
    <text evidence="1">The sequence shown here is derived from an EMBL/GenBank/DDBJ whole genome shotgun (WGS) entry which is preliminary data.</text>
</comment>
<name>A0ABQ8SCX6_PERAM</name>
<dbReference type="Proteomes" id="UP001148838">
    <property type="component" value="Unassembled WGS sequence"/>
</dbReference>
<gene>
    <name evidence="1" type="ORF">ANN_20292</name>
</gene>
<dbReference type="EMBL" id="JAJSOF020000031">
    <property type="protein sequence ID" value="KAJ4431690.1"/>
    <property type="molecule type" value="Genomic_DNA"/>
</dbReference>
<keyword evidence="2" id="KW-1185">Reference proteome</keyword>
<evidence type="ECO:0000313" key="1">
    <source>
        <dbReference type="EMBL" id="KAJ4431690.1"/>
    </source>
</evidence>
<reference evidence="1 2" key="1">
    <citation type="journal article" date="2022" name="Allergy">
        <title>Genome assembly and annotation of Periplaneta americana reveal a comprehensive cockroach allergen profile.</title>
        <authorList>
            <person name="Wang L."/>
            <person name="Xiong Q."/>
            <person name="Saelim N."/>
            <person name="Wang L."/>
            <person name="Nong W."/>
            <person name="Wan A.T."/>
            <person name="Shi M."/>
            <person name="Liu X."/>
            <person name="Cao Q."/>
            <person name="Hui J.H.L."/>
            <person name="Sookrung N."/>
            <person name="Leung T.F."/>
            <person name="Tungtrongchitr A."/>
            <person name="Tsui S.K.W."/>
        </authorList>
    </citation>
    <scope>NUCLEOTIDE SEQUENCE [LARGE SCALE GENOMIC DNA]</scope>
    <source>
        <strain evidence="1">PWHHKU_190912</strain>
    </source>
</reference>
<protein>
    <submittedName>
        <fullName evidence="1">Uncharacterized protein</fullName>
    </submittedName>
</protein>
<proteinExistence type="predicted"/>
<accession>A0ABQ8SCX6</accession>
<sequence length="127" mass="14276">MLAITWCSHDPVVWPRDQVGRFPGKFKTFTKCFLMDILEHTLESSTGHLKVEGNMVSNKSVVRQPMEGKTDQPTTGLASIQYVWLARSPPGVKLDFAHHDAGWAGTTPVHWPKFLETVFLGGPKPYR</sequence>